<evidence type="ECO:0000256" key="9">
    <source>
        <dbReference type="ARBA" id="ARBA00022884"/>
    </source>
</evidence>
<keyword evidence="4" id="KW-0489">Methyltransferase</keyword>
<dbReference type="PANTHER" id="PTHR21404">
    <property type="entry name" value="HEN1"/>
    <property type="match status" value="1"/>
</dbReference>
<comment type="function">
    <text evidence="14">Methyltransferase that adds a 2'-O-methyl group at the 3'-end of piRNAs, a class of 24 to 30 nucleotide RNAs that are generated by a Dicer-independent mechanism and are primarily derived from transposons and other repeated sequence elements. This probably protects the 3'-end of piRNAs from uridylation activity and subsequent degradation. Stabilization of piRNAs is essential for gametogenesis.</text>
</comment>
<dbReference type="AlphaFoldDB" id="A0A5F8H7A4"/>
<evidence type="ECO:0000256" key="3">
    <source>
        <dbReference type="ARBA" id="ARBA00021330"/>
    </source>
</evidence>
<keyword evidence="6" id="KW-0949">S-adenosyl-L-methionine</keyword>
<feature type="compositionally biased region" description="Pro residues" evidence="15">
    <location>
        <begin position="34"/>
        <end position="44"/>
    </location>
</feature>
<sequence>MSGRAASARPRPGGGRSHESRRPAGREGREVGQPPGPRPSPAWPGPALSSPSPARRPGGADLRASAPGPGLGAPYLEVDLVHHLVSDVMVDSDVQGVQVKENIKFTPSLSEQRHKFVLDFVRKHKPQKVADLGCANCKLLWRLKYHESIEVLAGLDIDENILTRNIYRLHTGAGDYLDPRERPLTITLYHGSVVEKDPCLLGFDLITCIELIEHLEAKELAQFPEAIFGFLSPTTVIISTPNSEFNPLFSGKTVFRHPDHKFEWDRTQFQSWALDAARHYGYSVEFTGLGEPPPGAEAVGFCTQIGVFVKNIPNTDESLHSEKTTECTHTKVGTVIYPSLKEEKYLRKAVSNEVFSYILKMKRDLLESLKMKNDSDGCDEPEYVQPECDEFKNDPTEETPKPFCIENVFYVPLERLFSFPKIKHLCGDRETLKMLIADEVTLSSDGSSVMINIVDEEDCDLNDNDGDDYDLDH</sequence>
<evidence type="ECO:0000256" key="4">
    <source>
        <dbReference type="ARBA" id="ARBA00022603"/>
    </source>
</evidence>
<evidence type="ECO:0000256" key="15">
    <source>
        <dbReference type="SAM" id="MobiDB-lite"/>
    </source>
</evidence>
<keyword evidence="8" id="KW-0460">Magnesium</keyword>
<evidence type="ECO:0000313" key="16">
    <source>
        <dbReference type="Ensembl" id="ENSMODP00000055865.1"/>
    </source>
</evidence>
<comment type="catalytic activity">
    <reaction evidence="13">
        <text>small RNA 3'-end nucleotide + S-adenosyl-L-methionine = small RNA 3'-end 2'-O-methylnucleotide + S-adenosyl-L-homocysteine + H(+)</text>
        <dbReference type="Rhea" id="RHEA:37887"/>
        <dbReference type="Rhea" id="RHEA-COMP:10415"/>
        <dbReference type="Rhea" id="RHEA-COMP:10416"/>
        <dbReference type="ChEBI" id="CHEBI:15378"/>
        <dbReference type="ChEBI" id="CHEBI:57856"/>
        <dbReference type="ChEBI" id="CHEBI:59789"/>
        <dbReference type="ChEBI" id="CHEBI:74896"/>
        <dbReference type="ChEBI" id="CHEBI:74898"/>
        <dbReference type="EC" id="2.1.1.386"/>
    </reaction>
</comment>
<dbReference type="SUPFAM" id="SSF53335">
    <property type="entry name" value="S-adenosyl-L-methionine-dependent methyltransferases"/>
    <property type="match status" value="1"/>
</dbReference>
<evidence type="ECO:0000256" key="2">
    <source>
        <dbReference type="ARBA" id="ARBA00009026"/>
    </source>
</evidence>
<dbReference type="GO" id="GO:0003723">
    <property type="term" value="F:RNA binding"/>
    <property type="evidence" value="ECO:0007669"/>
    <property type="project" value="UniProtKB-KW"/>
</dbReference>
<dbReference type="Gene3D" id="3.40.50.150">
    <property type="entry name" value="Vaccinia Virus protein VP39"/>
    <property type="match status" value="1"/>
</dbReference>
<reference evidence="16" key="3">
    <citation type="submission" date="2025-09" db="UniProtKB">
        <authorList>
            <consortium name="Ensembl"/>
        </authorList>
    </citation>
    <scope>IDENTIFICATION</scope>
</reference>
<dbReference type="InParanoid" id="A0A5F8H7A4"/>
<evidence type="ECO:0000256" key="10">
    <source>
        <dbReference type="ARBA" id="ARBA00023158"/>
    </source>
</evidence>
<keyword evidence="5" id="KW-0808">Transferase</keyword>
<dbReference type="Proteomes" id="UP000002280">
    <property type="component" value="Chromosome 2"/>
</dbReference>
<comment type="similarity">
    <text evidence="2">Belongs to the methyltransferase superfamily. HEN1 family.</text>
</comment>
<reference evidence="16" key="2">
    <citation type="submission" date="2025-08" db="UniProtKB">
        <authorList>
            <consortium name="Ensembl"/>
        </authorList>
    </citation>
    <scope>IDENTIFICATION</scope>
</reference>
<dbReference type="OMA" id="HQFVVDF"/>
<keyword evidence="17" id="KW-1185">Reference proteome</keyword>
<dbReference type="GeneTree" id="ENSGT00390000004798"/>
<dbReference type="GO" id="GO:0090486">
    <property type="term" value="F:small RNA 2'-O-methyltransferase activity"/>
    <property type="evidence" value="ECO:0007669"/>
    <property type="project" value="UniProtKB-EC"/>
</dbReference>
<evidence type="ECO:0000256" key="13">
    <source>
        <dbReference type="ARBA" id="ARBA00048418"/>
    </source>
</evidence>
<dbReference type="InterPro" id="IPR029063">
    <property type="entry name" value="SAM-dependent_MTases_sf"/>
</dbReference>
<organism evidence="16 17">
    <name type="scientific">Monodelphis domestica</name>
    <name type="common">Gray short-tailed opossum</name>
    <dbReference type="NCBI Taxonomy" id="13616"/>
    <lineage>
        <taxon>Eukaryota</taxon>
        <taxon>Metazoa</taxon>
        <taxon>Chordata</taxon>
        <taxon>Craniata</taxon>
        <taxon>Vertebrata</taxon>
        <taxon>Euteleostomi</taxon>
        <taxon>Mammalia</taxon>
        <taxon>Metatheria</taxon>
        <taxon>Didelphimorphia</taxon>
        <taxon>Didelphidae</taxon>
        <taxon>Monodelphis</taxon>
    </lineage>
</organism>
<dbReference type="GO" id="GO:0005737">
    <property type="term" value="C:cytoplasm"/>
    <property type="evidence" value="ECO:0000318"/>
    <property type="project" value="GO_Central"/>
</dbReference>
<dbReference type="GO" id="GO:0005634">
    <property type="term" value="C:nucleus"/>
    <property type="evidence" value="ECO:0000318"/>
    <property type="project" value="GO_Central"/>
</dbReference>
<keyword evidence="9" id="KW-0694">RNA-binding</keyword>
<dbReference type="GO" id="GO:0046872">
    <property type="term" value="F:metal ion binding"/>
    <property type="evidence" value="ECO:0007669"/>
    <property type="project" value="UniProtKB-KW"/>
</dbReference>
<dbReference type="GO" id="GO:0034587">
    <property type="term" value="P:piRNA processing"/>
    <property type="evidence" value="ECO:0000318"/>
    <property type="project" value="GO_Central"/>
</dbReference>
<dbReference type="EC" id="2.1.1.386" evidence="12"/>
<evidence type="ECO:0000256" key="12">
    <source>
        <dbReference type="ARBA" id="ARBA00035025"/>
    </source>
</evidence>
<feature type="region of interest" description="Disordered" evidence="15">
    <location>
        <begin position="1"/>
        <end position="66"/>
    </location>
</feature>
<dbReference type="InterPro" id="IPR026610">
    <property type="entry name" value="Hen1"/>
</dbReference>
<dbReference type="GO" id="GO:0030422">
    <property type="term" value="P:siRNA processing"/>
    <property type="evidence" value="ECO:0000318"/>
    <property type="project" value="GO_Central"/>
</dbReference>
<evidence type="ECO:0000256" key="5">
    <source>
        <dbReference type="ARBA" id="ARBA00022679"/>
    </source>
</evidence>
<proteinExistence type="inferred from homology"/>
<dbReference type="Ensembl" id="ENSMODT00000088804.1">
    <property type="protein sequence ID" value="ENSMODP00000055865.1"/>
    <property type="gene ID" value="ENSMODG00000002361.4"/>
</dbReference>
<name>A0A5F8H7A4_MONDO</name>
<evidence type="ECO:0000256" key="11">
    <source>
        <dbReference type="ARBA" id="ARBA00029981"/>
    </source>
</evidence>
<comment type="cofactor">
    <cofactor evidence="1">
        <name>Mg(2+)</name>
        <dbReference type="ChEBI" id="CHEBI:18420"/>
    </cofactor>
</comment>
<dbReference type="GO" id="GO:0008173">
    <property type="term" value="F:RNA methyltransferase activity"/>
    <property type="evidence" value="ECO:0000318"/>
    <property type="project" value="GO_Central"/>
</dbReference>
<feature type="compositionally biased region" description="Low complexity" evidence="15">
    <location>
        <begin position="45"/>
        <end position="60"/>
    </location>
</feature>
<dbReference type="PANTHER" id="PTHR21404:SF3">
    <property type="entry name" value="SMALL RNA 2'-O-METHYLTRANSFERASE"/>
    <property type="match status" value="1"/>
</dbReference>
<feature type="compositionally biased region" description="Basic and acidic residues" evidence="15">
    <location>
        <begin position="16"/>
        <end position="30"/>
    </location>
</feature>
<dbReference type="FunCoup" id="A0A5F8H7A4">
    <property type="interactions" value="385"/>
</dbReference>
<dbReference type="GO" id="GO:0001510">
    <property type="term" value="P:RNA methylation"/>
    <property type="evidence" value="ECO:0007669"/>
    <property type="project" value="InterPro"/>
</dbReference>
<dbReference type="FunFam" id="3.40.50.150:FF:000124">
    <property type="entry name" value="HEN methyltransferase 1"/>
    <property type="match status" value="1"/>
</dbReference>
<reference evidence="16 17" key="1">
    <citation type="journal article" date="2007" name="Nature">
        <title>Genome of the marsupial Monodelphis domestica reveals innovation in non-coding sequences.</title>
        <authorList>
            <person name="Mikkelsen T.S."/>
            <person name="Wakefield M.J."/>
            <person name="Aken B."/>
            <person name="Amemiya C.T."/>
            <person name="Chang J.L."/>
            <person name="Duke S."/>
            <person name="Garber M."/>
            <person name="Gentles A.J."/>
            <person name="Goodstadt L."/>
            <person name="Heger A."/>
            <person name="Jurka J."/>
            <person name="Kamal M."/>
            <person name="Mauceli E."/>
            <person name="Searle S.M."/>
            <person name="Sharpe T."/>
            <person name="Baker M.L."/>
            <person name="Batzer M.A."/>
            <person name="Benos P.V."/>
            <person name="Belov K."/>
            <person name="Clamp M."/>
            <person name="Cook A."/>
            <person name="Cuff J."/>
            <person name="Das R."/>
            <person name="Davidow L."/>
            <person name="Deakin J.E."/>
            <person name="Fazzari M.J."/>
            <person name="Glass J.L."/>
            <person name="Grabherr M."/>
            <person name="Greally J.M."/>
            <person name="Gu W."/>
            <person name="Hore T.A."/>
            <person name="Huttley G.A."/>
            <person name="Kleber M."/>
            <person name="Jirtle R.L."/>
            <person name="Koina E."/>
            <person name="Lee J.T."/>
            <person name="Mahony S."/>
            <person name="Marra M.A."/>
            <person name="Miller R.D."/>
            <person name="Nicholls R.D."/>
            <person name="Oda M."/>
            <person name="Papenfuss A.T."/>
            <person name="Parra Z.E."/>
            <person name="Pollock D.D."/>
            <person name="Ray D.A."/>
            <person name="Schein J.E."/>
            <person name="Speed T.P."/>
            <person name="Thompson K."/>
            <person name="VandeBerg J.L."/>
            <person name="Wade C.M."/>
            <person name="Walker J.A."/>
            <person name="Waters P.D."/>
            <person name="Webber C."/>
            <person name="Weidman J.R."/>
            <person name="Xie X."/>
            <person name="Zody M.C."/>
            <person name="Baldwin J."/>
            <person name="Abdouelleil A."/>
            <person name="Abdulkadir J."/>
            <person name="Abebe A."/>
            <person name="Abera B."/>
            <person name="Abreu J."/>
            <person name="Acer S.C."/>
            <person name="Aftuck L."/>
            <person name="Alexander A."/>
            <person name="An P."/>
            <person name="Anderson E."/>
            <person name="Anderson S."/>
            <person name="Arachi H."/>
            <person name="Azer M."/>
            <person name="Bachantsang P."/>
            <person name="Barry A."/>
            <person name="Bayul T."/>
            <person name="Berlin A."/>
            <person name="Bessette D."/>
            <person name="Bloom T."/>
            <person name="Bloom T."/>
            <person name="Boguslavskiy L."/>
            <person name="Bonnet C."/>
            <person name="Boukhgalter B."/>
            <person name="Bourzgui I."/>
            <person name="Brown A."/>
            <person name="Cahill P."/>
            <person name="Channer S."/>
            <person name="Cheshatsang Y."/>
            <person name="Chuda L."/>
            <person name="Citroen M."/>
            <person name="Collymore A."/>
            <person name="Cooke P."/>
            <person name="Costello M."/>
            <person name="D'Aco K."/>
            <person name="Daza R."/>
            <person name="De Haan G."/>
            <person name="DeGray S."/>
            <person name="DeMaso C."/>
            <person name="Dhargay N."/>
            <person name="Dooley K."/>
            <person name="Dooley E."/>
            <person name="Doricent M."/>
            <person name="Dorje P."/>
            <person name="Dorjee K."/>
            <person name="Dupes A."/>
            <person name="Elong R."/>
            <person name="Falk J."/>
            <person name="Farina A."/>
            <person name="Faro S."/>
            <person name="Ferguson D."/>
            <person name="Fisher S."/>
            <person name="Foley C.D."/>
            <person name="Franke A."/>
            <person name="Friedrich D."/>
            <person name="Gadbois L."/>
            <person name="Gearin G."/>
            <person name="Gearin C.R."/>
            <person name="Giannoukos G."/>
            <person name="Goode T."/>
            <person name="Graham J."/>
            <person name="Grandbois E."/>
            <person name="Grewal S."/>
            <person name="Gyaltsen K."/>
            <person name="Hafez N."/>
            <person name="Hagos B."/>
            <person name="Hall J."/>
            <person name="Henson C."/>
            <person name="Hollinger A."/>
            <person name="Honan T."/>
            <person name="Huard M.D."/>
            <person name="Hughes L."/>
            <person name="Hurhula B."/>
            <person name="Husby M.E."/>
            <person name="Kamat A."/>
            <person name="Kanga B."/>
            <person name="Kashin S."/>
            <person name="Khazanovich D."/>
            <person name="Kisner P."/>
            <person name="Lance K."/>
            <person name="Lara M."/>
            <person name="Lee W."/>
            <person name="Lennon N."/>
            <person name="Letendre F."/>
            <person name="LeVine R."/>
            <person name="Lipovsky A."/>
            <person name="Liu X."/>
            <person name="Liu J."/>
            <person name="Liu S."/>
            <person name="Lokyitsang T."/>
            <person name="Lokyitsang Y."/>
            <person name="Lubonja R."/>
            <person name="Lui A."/>
            <person name="MacDonald P."/>
            <person name="Magnisalis V."/>
            <person name="Maru K."/>
            <person name="Matthews C."/>
            <person name="McCusker W."/>
            <person name="McDonough S."/>
            <person name="Mehta T."/>
            <person name="Meldrim J."/>
            <person name="Meneus L."/>
            <person name="Mihai O."/>
            <person name="Mihalev A."/>
            <person name="Mihova T."/>
            <person name="Mittelman R."/>
            <person name="Mlenga V."/>
            <person name="Montmayeur A."/>
            <person name="Mulrain L."/>
            <person name="Navidi A."/>
            <person name="Naylor J."/>
            <person name="Negash T."/>
            <person name="Nguyen T."/>
            <person name="Nguyen N."/>
            <person name="Nicol R."/>
            <person name="Norbu C."/>
            <person name="Norbu N."/>
            <person name="Novod N."/>
            <person name="O'Neill B."/>
            <person name="Osman S."/>
            <person name="Markiewicz E."/>
            <person name="Oyono O.L."/>
            <person name="Patti C."/>
            <person name="Phunkhang P."/>
            <person name="Pierre F."/>
            <person name="Priest M."/>
            <person name="Raghuraman S."/>
            <person name="Rege F."/>
            <person name="Reyes R."/>
            <person name="Rise C."/>
            <person name="Rogov P."/>
            <person name="Ross K."/>
            <person name="Ryan E."/>
            <person name="Settipalli S."/>
            <person name="Shea T."/>
            <person name="Sherpa N."/>
            <person name="Shi L."/>
            <person name="Shih D."/>
            <person name="Sparrow T."/>
            <person name="Spaulding J."/>
            <person name="Stalker J."/>
            <person name="Stange-Thomann N."/>
            <person name="Stavropoulos S."/>
            <person name="Stone C."/>
            <person name="Strader C."/>
            <person name="Tesfaye S."/>
            <person name="Thomson T."/>
            <person name="Thoulutsang Y."/>
            <person name="Thoulutsang D."/>
            <person name="Topham K."/>
            <person name="Topping I."/>
            <person name="Tsamla T."/>
            <person name="Vassiliev H."/>
            <person name="Vo A."/>
            <person name="Wangchuk T."/>
            <person name="Wangdi T."/>
            <person name="Weiand M."/>
            <person name="Wilkinson J."/>
            <person name="Wilson A."/>
            <person name="Yadav S."/>
            <person name="Young G."/>
            <person name="Yu Q."/>
            <person name="Zembek L."/>
            <person name="Zhong D."/>
            <person name="Zimmer A."/>
            <person name="Zwirko Z."/>
            <person name="Jaffe D.B."/>
            <person name="Alvarez P."/>
            <person name="Brockman W."/>
            <person name="Butler J."/>
            <person name="Chin C."/>
            <person name="Gnerre S."/>
            <person name="MacCallum I."/>
            <person name="Graves J.A."/>
            <person name="Ponting C.P."/>
            <person name="Breen M."/>
            <person name="Samollow P.B."/>
            <person name="Lander E.S."/>
            <person name="Lindblad-Toh K."/>
        </authorList>
    </citation>
    <scope>NUCLEOTIDE SEQUENCE [LARGE SCALE GENOMIC DNA]</scope>
</reference>
<evidence type="ECO:0000313" key="17">
    <source>
        <dbReference type="Proteomes" id="UP000002280"/>
    </source>
</evidence>
<evidence type="ECO:0000256" key="1">
    <source>
        <dbReference type="ARBA" id="ARBA00001946"/>
    </source>
</evidence>
<evidence type="ECO:0000256" key="14">
    <source>
        <dbReference type="ARBA" id="ARBA00053983"/>
    </source>
</evidence>
<keyword evidence="7" id="KW-0479">Metal-binding</keyword>
<evidence type="ECO:0000256" key="8">
    <source>
        <dbReference type="ARBA" id="ARBA00022842"/>
    </source>
</evidence>
<protein>
    <recommendedName>
        <fullName evidence="3">Small RNA 2'-O-methyltransferase</fullName>
        <ecNumber evidence="12">2.1.1.386</ecNumber>
    </recommendedName>
    <alternativeName>
        <fullName evidence="11">HEN1 methyltransferase homolog 1</fullName>
    </alternativeName>
</protein>
<evidence type="ECO:0000256" key="6">
    <source>
        <dbReference type="ARBA" id="ARBA00022691"/>
    </source>
</evidence>
<dbReference type="Bgee" id="ENSMODG00000002361">
    <property type="expression patterns" value="Expressed in ovary and 22 other cell types or tissues"/>
</dbReference>
<dbReference type="GO" id="GO:0008171">
    <property type="term" value="F:O-methyltransferase activity"/>
    <property type="evidence" value="ECO:0000318"/>
    <property type="project" value="GO_Central"/>
</dbReference>
<keyword evidence="10" id="KW-0943">RNA-mediated gene silencing</keyword>
<evidence type="ECO:0000256" key="7">
    <source>
        <dbReference type="ARBA" id="ARBA00022723"/>
    </source>
</evidence>
<gene>
    <name evidence="16" type="primary">HENMT1</name>
</gene>
<dbReference type="STRING" id="13616.ENSMODP00000055865"/>
<accession>A0A5F8H7A4</accession>